<sequence length="29" mass="2925">MNSFEAGLLACSTDDAFPPGGSGTYVIGF</sequence>
<gene>
    <name evidence="1" type="ORF">FH603_2106</name>
</gene>
<accession>A0ABR6W4T7</accession>
<protein>
    <submittedName>
        <fullName evidence="1">Uncharacterized protein</fullName>
    </submittedName>
</protein>
<evidence type="ECO:0000313" key="2">
    <source>
        <dbReference type="Proteomes" id="UP000700732"/>
    </source>
</evidence>
<reference evidence="1 2" key="1">
    <citation type="submission" date="2019-06" db="EMBL/GenBank/DDBJ databases">
        <title>Spirosoma utsteinense sp. nov. isolated from Antarctic ice-free soils.</title>
        <authorList>
            <person name="Tahon G."/>
        </authorList>
    </citation>
    <scope>NUCLEOTIDE SEQUENCE [LARGE SCALE GENOMIC DNA]</scope>
    <source>
        <strain evidence="1 2">LMG 31447</strain>
    </source>
</reference>
<dbReference type="EMBL" id="VFIA01000010">
    <property type="protein sequence ID" value="MBC3791600.1"/>
    <property type="molecule type" value="Genomic_DNA"/>
</dbReference>
<keyword evidence="2" id="KW-1185">Reference proteome</keyword>
<organism evidence="1 2">
    <name type="scientific">Spirosoma utsteinense</name>
    <dbReference type="NCBI Taxonomy" id="2585773"/>
    <lineage>
        <taxon>Bacteria</taxon>
        <taxon>Pseudomonadati</taxon>
        <taxon>Bacteroidota</taxon>
        <taxon>Cytophagia</taxon>
        <taxon>Cytophagales</taxon>
        <taxon>Cytophagaceae</taxon>
        <taxon>Spirosoma</taxon>
    </lineage>
</organism>
<dbReference type="Proteomes" id="UP000700732">
    <property type="component" value="Unassembled WGS sequence"/>
</dbReference>
<comment type="caution">
    <text evidence="1">The sequence shown here is derived from an EMBL/GenBank/DDBJ whole genome shotgun (WGS) entry which is preliminary data.</text>
</comment>
<proteinExistence type="predicted"/>
<name>A0ABR6W4T7_9BACT</name>
<evidence type="ECO:0000313" key="1">
    <source>
        <dbReference type="EMBL" id="MBC3791600.1"/>
    </source>
</evidence>